<dbReference type="InterPro" id="IPR001173">
    <property type="entry name" value="Glyco_trans_2-like"/>
</dbReference>
<keyword evidence="3" id="KW-1185">Reference proteome</keyword>
<dbReference type="EMBL" id="FOFN01000001">
    <property type="protein sequence ID" value="SEQ09894.1"/>
    <property type="molecule type" value="Genomic_DNA"/>
</dbReference>
<name>A0A1H9D8V3_9FLAO</name>
<dbReference type="PANTHER" id="PTHR43685">
    <property type="entry name" value="GLYCOSYLTRANSFERASE"/>
    <property type="match status" value="1"/>
</dbReference>
<accession>A0A1H9D8V3</accession>
<dbReference type="SUPFAM" id="SSF53448">
    <property type="entry name" value="Nucleotide-diphospho-sugar transferases"/>
    <property type="match status" value="1"/>
</dbReference>
<dbReference type="Proteomes" id="UP000198999">
    <property type="component" value="Unassembled WGS sequence"/>
</dbReference>
<dbReference type="PANTHER" id="PTHR43685:SF2">
    <property type="entry name" value="GLYCOSYLTRANSFERASE 2-LIKE DOMAIN-CONTAINING PROTEIN"/>
    <property type="match status" value="1"/>
</dbReference>
<gene>
    <name evidence="2" type="ORF">SAMN05421824_1164</name>
</gene>
<dbReference type="STRING" id="419940.SAMN05421824_1164"/>
<proteinExistence type="predicted"/>
<feature type="domain" description="Glycosyltransferase 2-like" evidence="1">
    <location>
        <begin position="244"/>
        <end position="365"/>
    </location>
</feature>
<sequence>MIIIVHQNKIVVKVLDTNLHVVDNTCIGHTITKSIVTLSKNFSDELIIWCNESYLKNLNIAEFSTIFHHRRILATYNPSEHTFLPKQIGYVERSFVLKINKRVTYSTWFMDSSVGGIYAEVIISLEEHLNFNVDFDYFLNSLAKRAIAEGLFCYSEPKLLLESTKPITNTVQASTYVLFKFVKQHYKWVWVFFLFLSYLIYERKLKVLSLLKALFYKQLCADFDLEQIPVKSNRKVITKKEIDVIIPTIGRKPYLYDVLKDLSNQTLKPKRIIIIEQNPLEGSISELDYLSNEDWPFKIKHIFTHQAGVCNARNIALEHIENDWVFLADDDIRINLDFFEKSFEGITAYGNSIINFACLQPNQSQIYLKIHQTSVFGSGSSMLKNQVLKVLKFNTAYEHGFGEDNDFGMQIRNKGYDVIYFPNIKITHLKAPVGGYRTKMKQPWENEKFQPKPSPTIQLLYQSYFTKAQILGYKLLLGLRSYKNSATKNPFKYIRIYKAQWQQSEYWCHKLKSQN</sequence>
<dbReference type="Pfam" id="PF00535">
    <property type="entry name" value="Glycos_transf_2"/>
    <property type="match status" value="1"/>
</dbReference>
<reference evidence="2 3" key="1">
    <citation type="submission" date="2016-10" db="EMBL/GenBank/DDBJ databases">
        <authorList>
            <person name="de Groot N.N."/>
        </authorList>
    </citation>
    <scope>NUCLEOTIDE SEQUENCE [LARGE SCALE GENOMIC DNA]</scope>
    <source>
        <strain evidence="2 3">DSM 21035</strain>
    </source>
</reference>
<dbReference type="AlphaFoldDB" id="A0A1H9D8V3"/>
<dbReference type="RefSeq" id="WP_092576857.1">
    <property type="nucleotide sequence ID" value="NZ_FOFN01000001.1"/>
</dbReference>
<dbReference type="InterPro" id="IPR050834">
    <property type="entry name" value="Glycosyltransf_2"/>
</dbReference>
<dbReference type="CDD" id="cd00761">
    <property type="entry name" value="Glyco_tranf_GTA_type"/>
    <property type="match status" value="1"/>
</dbReference>
<dbReference type="GO" id="GO:0016740">
    <property type="term" value="F:transferase activity"/>
    <property type="evidence" value="ECO:0007669"/>
    <property type="project" value="UniProtKB-KW"/>
</dbReference>
<dbReference type="InterPro" id="IPR029044">
    <property type="entry name" value="Nucleotide-diphossugar_trans"/>
</dbReference>
<dbReference type="OrthoDB" id="1326385at2"/>
<keyword evidence="2" id="KW-0808">Transferase</keyword>
<evidence type="ECO:0000313" key="2">
    <source>
        <dbReference type="EMBL" id="SEQ09894.1"/>
    </source>
</evidence>
<protein>
    <submittedName>
        <fullName evidence="2">Glycosyltransferase, GT2 family</fullName>
    </submittedName>
</protein>
<evidence type="ECO:0000259" key="1">
    <source>
        <dbReference type="Pfam" id="PF00535"/>
    </source>
</evidence>
<evidence type="ECO:0000313" key="3">
    <source>
        <dbReference type="Proteomes" id="UP000198999"/>
    </source>
</evidence>
<organism evidence="2 3">
    <name type="scientific">Hyunsoonleella jejuensis</name>
    <dbReference type="NCBI Taxonomy" id="419940"/>
    <lineage>
        <taxon>Bacteria</taxon>
        <taxon>Pseudomonadati</taxon>
        <taxon>Bacteroidota</taxon>
        <taxon>Flavobacteriia</taxon>
        <taxon>Flavobacteriales</taxon>
        <taxon>Flavobacteriaceae</taxon>
    </lineage>
</organism>
<dbReference type="Gene3D" id="3.90.550.10">
    <property type="entry name" value="Spore Coat Polysaccharide Biosynthesis Protein SpsA, Chain A"/>
    <property type="match status" value="1"/>
</dbReference>